<name>V6LC91_9EUKA</name>
<accession>V6LC91</accession>
<dbReference type="GO" id="GO:0005737">
    <property type="term" value="C:cytoplasm"/>
    <property type="evidence" value="ECO:0007669"/>
    <property type="project" value="InterPro"/>
</dbReference>
<sequence length="590" mass="67222">MDTLLELCRLAVSQVLQQYKSQIQDEQYQELLIPNLTPATNPKFGHYQLNNTMKIQKQLQMLDIKIIPKQLSESLCEAIKSLDTTSITSNVTVAAVFVNITLSDKFLISSAKNIFMTSETKLPVPPRVDPLIIAVDFSSPNVAKSMHVGHLRSTIIGDSICRLNEYLGHKVYRINHLGDWGTQFGMLIAHLKDNKLEDNECLPIEDLVMFYKEAKVKFDQDAEFQSRAKLEVVTLQGGNEVSLKLWKRLVELSLKEFQVAYDQLDVVIEPYGESFYNDKLAPIVEYFQKNGMAKSSNGAEIIEIEGAQHPFMIRKTDGGYTYDTTDLAAIRYRIETLHADKLLYVVDLGQSSHFQLLYDIAEQVGWAKKNQAQHIGFGVVLGEDGKRLKTRSGETVKLQELLNEAVIQARAQIKESGKDSQYTEAEMDEISKAIGIGSIKYADLSSQRTKDYKFSYEKMLSFKGNTCSYMLYSFTRISSIARKLNLKRSVFYSEEYMNSVEIKAPQEQSLLVVLLKCYTILVDTANDNMLHRICDWMYQIAGAYTTFYENCRVIGEDGTYDKSRLVLCEMTRQALRLCFKLIGIKEIEKM</sequence>
<dbReference type="SUPFAM" id="SSF47323">
    <property type="entry name" value="Anticodon-binding domain of a subclass of class I aminoacyl-tRNA synthetases"/>
    <property type="match status" value="1"/>
</dbReference>
<dbReference type="PROSITE" id="PS00178">
    <property type="entry name" value="AA_TRNA_LIGASE_I"/>
    <property type="match status" value="1"/>
</dbReference>
<dbReference type="Gene3D" id="3.30.1360.70">
    <property type="entry name" value="Arginyl tRNA synthetase N-terminal domain"/>
    <property type="match status" value="1"/>
</dbReference>
<dbReference type="PRINTS" id="PR01038">
    <property type="entry name" value="TRNASYNTHARG"/>
</dbReference>
<dbReference type="GO" id="GO:0006420">
    <property type="term" value="P:arginyl-tRNA aminoacylation"/>
    <property type="evidence" value="ECO:0007669"/>
    <property type="project" value="InterPro"/>
</dbReference>
<evidence type="ECO:0000256" key="8">
    <source>
        <dbReference type="ARBA" id="ARBA00033033"/>
    </source>
</evidence>
<dbReference type="PANTHER" id="PTHR11956:SF5">
    <property type="entry name" value="ARGININE--TRNA LIGASE, CYTOPLASMIC"/>
    <property type="match status" value="1"/>
</dbReference>
<keyword evidence="7 10" id="KW-0030">Aminoacyl-tRNA synthetase</keyword>
<evidence type="ECO:0000256" key="4">
    <source>
        <dbReference type="ARBA" id="ARBA00022741"/>
    </source>
</evidence>
<evidence type="ECO:0000256" key="2">
    <source>
        <dbReference type="ARBA" id="ARBA00012837"/>
    </source>
</evidence>
<evidence type="ECO:0000256" key="10">
    <source>
        <dbReference type="RuleBase" id="RU363038"/>
    </source>
</evidence>
<dbReference type="SUPFAM" id="SSF52374">
    <property type="entry name" value="Nucleotidylyl transferase"/>
    <property type="match status" value="1"/>
</dbReference>
<evidence type="ECO:0000259" key="11">
    <source>
        <dbReference type="SMART" id="SM00836"/>
    </source>
</evidence>
<gene>
    <name evidence="13" type="ORF">SS50377_18688</name>
    <name evidence="14" type="ORF">SS50377_25266</name>
</gene>
<evidence type="ECO:0000256" key="7">
    <source>
        <dbReference type="ARBA" id="ARBA00023146"/>
    </source>
</evidence>
<dbReference type="EMBL" id="KI546167">
    <property type="protein sequence ID" value="EST41853.1"/>
    <property type="molecule type" value="Genomic_DNA"/>
</dbReference>
<dbReference type="InterPro" id="IPR014729">
    <property type="entry name" value="Rossmann-like_a/b/a_fold"/>
</dbReference>
<dbReference type="SMART" id="SM00836">
    <property type="entry name" value="DALR_1"/>
    <property type="match status" value="1"/>
</dbReference>
<evidence type="ECO:0000256" key="5">
    <source>
        <dbReference type="ARBA" id="ARBA00022840"/>
    </source>
</evidence>
<keyword evidence="6 10" id="KW-0648">Protein biosynthesis</keyword>
<dbReference type="EC" id="6.1.1.19" evidence="2"/>
<protein>
    <recommendedName>
        <fullName evidence="2">arginine--tRNA ligase</fullName>
        <ecNumber evidence="2">6.1.1.19</ecNumber>
    </recommendedName>
    <alternativeName>
        <fullName evidence="8">Arginyl-tRNA synthetase</fullName>
    </alternativeName>
</protein>
<dbReference type="Gene3D" id="1.10.730.10">
    <property type="entry name" value="Isoleucyl-tRNA Synthetase, Domain 1"/>
    <property type="match status" value="1"/>
</dbReference>
<dbReference type="InterPro" id="IPR001278">
    <property type="entry name" value="Arg-tRNA-ligase"/>
</dbReference>
<evidence type="ECO:0000259" key="12">
    <source>
        <dbReference type="SMART" id="SM01016"/>
    </source>
</evidence>
<dbReference type="InterPro" id="IPR005148">
    <property type="entry name" value="Arg-tRNA-synth_N"/>
</dbReference>
<dbReference type="GO" id="GO:0004814">
    <property type="term" value="F:arginine-tRNA ligase activity"/>
    <property type="evidence" value="ECO:0007669"/>
    <property type="project" value="UniProtKB-EC"/>
</dbReference>
<evidence type="ECO:0000256" key="9">
    <source>
        <dbReference type="ARBA" id="ARBA00049339"/>
    </source>
</evidence>
<keyword evidence="4 10" id="KW-0547">Nucleotide-binding</keyword>
<dbReference type="NCBIfam" id="TIGR00456">
    <property type="entry name" value="argS"/>
    <property type="match status" value="1"/>
</dbReference>
<dbReference type="Pfam" id="PF05746">
    <property type="entry name" value="DALR_1"/>
    <property type="match status" value="1"/>
</dbReference>
<dbReference type="PANTHER" id="PTHR11956">
    <property type="entry name" value="ARGINYL-TRNA SYNTHETASE"/>
    <property type="match status" value="1"/>
</dbReference>
<keyword evidence="3 10" id="KW-0436">Ligase</keyword>
<dbReference type="InterPro" id="IPR001412">
    <property type="entry name" value="aa-tRNA-synth_I_CS"/>
</dbReference>
<dbReference type="SUPFAM" id="SSF55190">
    <property type="entry name" value="Arginyl-tRNA synthetase (ArgRS), N-terminal 'additional' domain"/>
    <property type="match status" value="1"/>
</dbReference>
<evidence type="ECO:0000313" key="14">
    <source>
        <dbReference type="EMBL" id="KAH0573147.1"/>
    </source>
</evidence>
<dbReference type="InterPro" id="IPR035684">
    <property type="entry name" value="ArgRS_core"/>
</dbReference>
<dbReference type="InterPro" id="IPR008909">
    <property type="entry name" value="DALR_anticod-bd"/>
</dbReference>
<evidence type="ECO:0000256" key="1">
    <source>
        <dbReference type="ARBA" id="ARBA00005594"/>
    </source>
</evidence>
<dbReference type="HAMAP" id="MF_00123">
    <property type="entry name" value="Arg_tRNA_synth"/>
    <property type="match status" value="1"/>
</dbReference>
<dbReference type="Proteomes" id="UP000018208">
    <property type="component" value="Unassembled WGS sequence"/>
</dbReference>
<evidence type="ECO:0000313" key="15">
    <source>
        <dbReference type="Proteomes" id="UP000018208"/>
    </source>
</evidence>
<evidence type="ECO:0000256" key="6">
    <source>
        <dbReference type="ARBA" id="ARBA00022917"/>
    </source>
</evidence>
<dbReference type="VEuPathDB" id="GiardiaDB:SS50377_25266"/>
<dbReference type="Gene3D" id="3.40.50.620">
    <property type="entry name" value="HUPs"/>
    <property type="match status" value="1"/>
</dbReference>
<organism evidence="13">
    <name type="scientific">Spironucleus salmonicida</name>
    <dbReference type="NCBI Taxonomy" id="348837"/>
    <lineage>
        <taxon>Eukaryota</taxon>
        <taxon>Metamonada</taxon>
        <taxon>Diplomonadida</taxon>
        <taxon>Hexamitidae</taxon>
        <taxon>Hexamitinae</taxon>
        <taxon>Spironucleus</taxon>
    </lineage>
</organism>
<dbReference type="AlphaFoldDB" id="V6LC91"/>
<dbReference type="EMBL" id="AUWU02000005">
    <property type="protein sequence ID" value="KAH0573147.1"/>
    <property type="molecule type" value="Genomic_DNA"/>
</dbReference>
<dbReference type="Pfam" id="PF00750">
    <property type="entry name" value="tRNA-synt_1d"/>
    <property type="match status" value="1"/>
</dbReference>
<dbReference type="InterPro" id="IPR036695">
    <property type="entry name" value="Arg-tRNA-synth_N_sf"/>
</dbReference>
<dbReference type="InterPro" id="IPR009080">
    <property type="entry name" value="tRNAsynth_Ia_anticodon-bd"/>
</dbReference>
<dbReference type="OrthoDB" id="68056at2759"/>
<keyword evidence="5 10" id="KW-0067">ATP-binding</keyword>
<feature type="domain" description="Arginyl tRNA synthetase N-terminal" evidence="12">
    <location>
        <begin position="17"/>
        <end position="102"/>
    </location>
</feature>
<keyword evidence="15" id="KW-1185">Reference proteome</keyword>
<dbReference type="GO" id="GO:0005524">
    <property type="term" value="F:ATP binding"/>
    <property type="evidence" value="ECO:0007669"/>
    <property type="project" value="UniProtKB-KW"/>
</dbReference>
<dbReference type="Pfam" id="PF03485">
    <property type="entry name" value="Arg_tRNA_synt_N"/>
    <property type="match status" value="1"/>
</dbReference>
<dbReference type="FunFam" id="3.40.50.620:FF:000116">
    <property type="entry name" value="Arginine--tRNA ligase"/>
    <property type="match status" value="1"/>
</dbReference>
<comment type="similarity">
    <text evidence="1 10">Belongs to the class-I aminoacyl-tRNA synthetase family.</text>
</comment>
<reference evidence="13 14" key="1">
    <citation type="journal article" date="2014" name="PLoS Genet.">
        <title>The Genome of Spironucleus salmonicida Highlights a Fish Pathogen Adapted to Fluctuating Environments.</title>
        <authorList>
            <person name="Xu F."/>
            <person name="Jerlstrom-Hultqvist J."/>
            <person name="Einarsson E."/>
            <person name="Astvaldsson A."/>
            <person name="Svard S.G."/>
            <person name="Andersson J.O."/>
        </authorList>
    </citation>
    <scope>NUCLEOTIDE SEQUENCE</scope>
    <source>
        <strain evidence="14">ATCC 50377</strain>
    </source>
</reference>
<reference evidence="14" key="2">
    <citation type="submission" date="2020-12" db="EMBL/GenBank/DDBJ databases">
        <title>New Spironucleus salmonicida genome in near-complete chromosomes.</title>
        <authorList>
            <person name="Xu F."/>
            <person name="Kurt Z."/>
            <person name="Jimenez-Gonzalez A."/>
            <person name="Astvaldsson A."/>
            <person name="Andersson J.O."/>
            <person name="Svard S.G."/>
        </authorList>
    </citation>
    <scope>NUCLEOTIDE SEQUENCE</scope>
    <source>
        <strain evidence="14">ATCC 50377</strain>
    </source>
</reference>
<feature type="domain" description="DALR anticodon binding" evidence="11">
    <location>
        <begin position="470"/>
        <end position="590"/>
    </location>
</feature>
<proteinExistence type="inferred from homology"/>
<dbReference type="CDD" id="cd00671">
    <property type="entry name" value="ArgRS_core"/>
    <property type="match status" value="1"/>
</dbReference>
<evidence type="ECO:0000256" key="3">
    <source>
        <dbReference type="ARBA" id="ARBA00022598"/>
    </source>
</evidence>
<evidence type="ECO:0000313" key="13">
    <source>
        <dbReference type="EMBL" id="EST41853.1"/>
    </source>
</evidence>
<dbReference type="SMART" id="SM01016">
    <property type="entry name" value="Arg_tRNA_synt_N"/>
    <property type="match status" value="1"/>
</dbReference>
<comment type="catalytic activity">
    <reaction evidence="9">
        <text>tRNA(Arg) + L-arginine + ATP = L-arginyl-tRNA(Arg) + AMP + diphosphate</text>
        <dbReference type="Rhea" id="RHEA:20301"/>
        <dbReference type="Rhea" id="RHEA-COMP:9658"/>
        <dbReference type="Rhea" id="RHEA-COMP:9673"/>
        <dbReference type="ChEBI" id="CHEBI:30616"/>
        <dbReference type="ChEBI" id="CHEBI:32682"/>
        <dbReference type="ChEBI" id="CHEBI:33019"/>
        <dbReference type="ChEBI" id="CHEBI:78442"/>
        <dbReference type="ChEBI" id="CHEBI:78513"/>
        <dbReference type="ChEBI" id="CHEBI:456215"/>
        <dbReference type="EC" id="6.1.1.19"/>
    </reaction>
</comment>